<evidence type="ECO:0000256" key="2">
    <source>
        <dbReference type="ARBA" id="ARBA00022801"/>
    </source>
</evidence>
<keyword evidence="11" id="KW-1185">Reference proteome</keyword>
<dbReference type="GO" id="GO:0005524">
    <property type="term" value="F:ATP binding"/>
    <property type="evidence" value="ECO:0007669"/>
    <property type="project" value="UniProtKB-UniRule"/>
</dbReference>
<dbReference type="CDD" id="cd00268">
    <property type="entry name" value="DEADc"/>
    <property type="match status" value="1"/>
</dbReference>
<dbReference type="GO" id="GO:0009409">
    <property type="term" value="P:response to cold"/>
    <property type="evidence" value="ECO:0007669"/>
    <property type="project" value="InterPro"/>
</dbReference>
<evidence type="ECO:0000256" key="1">
    <source>
        <dbReference type="ARBA" id="ARBA00022741"/>
    </source>
</evidence>
<dbReference type="GO" id="GO:0003724">
    <property type="term" value="F:RNA helicase activity"/>
    <property type="evidence" value="ECO:0007669"/>
    <property type="project" value="UniProtKB-UniRule"/>
</dbReference>
<evidence type="ECO:0000313" key="11">
    <source>
        <dbReference type="Proteomes" id="UP001144204"/>
    </source>
</evidence>
<organism evidence="10 11">
    <name type="scientific">Philodulcilactobacillus myokoensis</name>
    <dbReference type="NCBI Taxonomy" id="2929573"/>
    <lineage>
        <taxon>Bacteria</taxon>
        <taxon>Bacillati</taxon>
        <taxon>Bacillota</taxon>
        <taxon>Bacilli</taxon>
        <taxon>Lactobacillales</taxon>
        <taxon>Lactobacillaceae</taxon>
        <taxon>Philodulcilactobacillus</taxon>
    </lineage>
</organism>
<comment type="caution">
    <text evidence="10">The sequence shown here is derived from an EMBL/GenBank/DDBJ whole genome shotgun (WGS) entry which is preliminary data.</text>
</comment>
<dbReference type="HAMAP" id="MF_01494">
    <property type="entry name" value="DEAD_helicase_CshB"/>
    <property type="match status" value="1"/>
</dbReference>
<dbReference type="PANTHER" id="PTHR47963">
    <property type="entry name" value="DEAD-BOX ATP-DEPENDENT RNA HELICASE 47, MITOCHONDRIAL"/>
    <property type="match status" value="1"/>
</dbReference>
<evidence type="ECO:0000256" key="6">
    <source>
        <dbReference type="PROSITE-ProRule" id="PRU00552"/>
    </source>
</evidence>
<keyword evidence="4 5" id="KW-0067">ATP-binding</keyword>
<evidence type="ECO:0000259" key="8">
    <source>
        <dbReference type="PROSITE" id="PS51194"/>
    </source>
</evidence>
<evidence type="ECO:0000256" key="3">
    <source>
        <dbReference type="ARBA" id="ARBA00022806"/>
    </source>
</evidence>
<keyword evidence="5" id="KW-0694">RNA-binding</keyword>
<protein>
    <recommendedName>
        <fullName evidence="5">DEAD-box ATP-dependent RNA helicase CshB</fullName>
        <ecNumber evidence="5">3.6.4.13</ecNumber>
    </recommendedName>
</protein>
<dbReference type="PROSITE" id="PS51192">
    <property type="entry name" value="HELICASE_ATP_BIND_1"/>
    <property type="match status" value="1"/>
</dbReference>
<dbReference type="InterPro" id="IPR014001">
    <property type="entry name" value="Helicase_ATP-bd"/>
</dbReference>
<dbReference type="Pfam" id="PF00270">
    <property type="entry name" value="DEAD"/>
    <property type="match status" value="1"/>
</dbReference>
<dbReference type="InterPro" id="IPR014014">
    <property type="entry name" value="RNA_helicase_DEAD_Q_motif"/>
</dbReference>
<feature type="domain" description="DEAD-box RNA helicase Q" evidence="9">
    <location>
        <begin position="2"/>
        <end position="30"/>
    </location>
</feature>
<dbReference type="Pfam" id="PF00271">
    <property type="entry name" value="Helicase_C"/>
    <property type="match status" value="1"/>
</dbReference>
<dbReference type="PANTHER" id="PTHR47963:SF1">
    <property type="entry name" value="DEAD-BOX ATP-DEPENDENT RNA HELICASE CSHB"/>
    <property type="match status" value="1"/>
</dbReference>
<dbReference type="EMBL" id="BRPL01000002">
    <property type="protein sequence ID" value="GLB46681.1"/>
    <property type="molecule type" value="Genomic_DNA"/>
</dbReference>
<dbReference type="Proteomes" id="UP001144204">
    <property type="component" value="Unassembled WGS sequence"/>
</dbReference>
<dbReference type="GO" id="GO:0005829">
    <property type="term" value="C:cytosol"/>
    <property type="evidence" value="ECO:0007669"/>
    <property type="project" value="TreeGrafter"/>
</dbReference>
<dbReference type="SMART" id="SM00487">
    <property type="entry name" value="DEXDc"/>
    <property type="match status" value="1"/>
</dbReference>
<keyword evidence="5" id="KW-0963">Cytoplasm</keyword>
<name>A0A9W6B199_9LACO</name>
<evidence type="ECO:0000256" key="4">
    <source>
        <dbReference type="ARBA" id="ARBA00022840"/>
    </source>
</evidence>
<dbReference type="GO" id="GO:0006401">
    <property type="term" value="P:RNA catabolic process"/>
    <property type="evidence" value="ECO:0007669"/>
    <property type="project" value="UniProtKB-UniRule"/>
</dbReference>
<feature type="domain" description="Helicase ATP-binding" evidence="7">
    <location>
        <begin position="33"/>
        <end position="206"/>
    </location>
</feature>
<dbReference type="RefSeq" id="WP_286136142.1">
    <property type="nucleotide sequence ID" value="NZ_BRPL01000002.1"/>
</dbReference>
<accession>A0A9W6B199</accession>
<keyword evidence="3 5" id="KW-0347">Helicase</keyword>
<feature type="short sequence motif" description="Q motif" evidence="6">
    <location>
        <begin position="2"/>
        <end position="30"/>
    </location>
</feature>
<keyword evidence="1 5" id="KW-0547">Nucleotide-binding</keyword>
<dbReference type="InterPro" id="IPR050547">
    <property type="entry name" value="DEAD_box_RNA_helicases"/>
</dbReference>
<comment type="similarity">
    <text evidence="5">Belongs to the DEAD box helicase family. CshB subfamily.</text>
</comment>
<dbReference type="GO" id="GO:0033592">
    <property type="term" value="F:RNA strand annealing activity"/>
    <property type="evidence" value="ECO:0007669"/>
    <property type="project" value="TreeGrafter"/>
</dbReference>
<dbReference type="PROSITE" id="PS51195">
    <property type="entry name" value="Q_MOTIF"/>
    <property type="match status" value="1"/>
</dbReference>
<dbReference type="GO" id="GO:0005840">
    <property type="term" value="C:ribosome"/>
    <property type="evidence" value="ECO:0007669"/>
    <property type="project" value="TreeGrafter"/>
</dbReference>
<proteinExistence type="inferred from homology"/>
<sequence length="450" mass="51895">MNNFNQFHLKPYLMKALNGIHFKTPTPIQTRLIPLIEHGKDVIGQSATGSGKTHAFLLPIFNQVNPDQHEVQAVITSPSRELAYQTYHSAKQLAKYSSKPIKVVNYVGGTDKNRQLKKLENQQPQIVIGTPGRLVDLIQTQKLDLHTATQLVIDEADMTMDLGFLPQVDKIAAHFGDEIQMMVFSATIPQKLQPFLRKYMDHPEYEKVGEQRVINSNIDNWLISTKGKDKNSLIYNLITIGEPYLVLIFANTRKRVIELTNYLKEQGLKVASIEGGMKPRERKRIMKEIKHLKFQYVVATDLAARGIDIDGVSQVINDDIPEDLEYFVHRVGRTGRNGLHGTAMTLYTPDENKEVDELEKMGISFKPKELRNGEIVDTHSRHRRQQHRKGHGKLDPTMIGMIKKKKRHVKPGYKHKIKIELHKDDEMKRKIYNRNAIRHQRKIRRENNNY</sequence>
<dbReference type="InterPro" id="IPR011545">
    <property type="entry name" value="DEAD/DEAH_box_helicase_dom"/>
</dbReference>
<evidence type="ECO:0000259" key="9">
    <source>
        <dbReference type="PROSITE" id="PS51195"/>
    </source>
</evidence>
<comment type="catalytic activity">
    <reaction evidence="5">
        <text>ATP + H2O = ADP + phosphate + H(+)</text>
        <dbReference type="Rhea" id="RHEA:13065"/>
        <dbReference type="ChEBI" id="CHEBI:15377"/>
        <dbReference type="ChEBI" id="CHEBI:15378"/>
        <dbReference type="ChEBI" id="CHEBI:30616"/>
        <dbReference type="ChEBI" id="CHEBI:43474"/>
        <dbReference type="ChEBI" id="CHEBI:456216"/>
        <dbReference type="EC" id="3.6.4.13"/>
    </reaction>
</comment>
<dbReference type="PROSITE" id="PS51194">
    <property type="entry name" value="HELICASE_CTER"/>
    <property type="match status" value="1"/>
</dbReference>
<reference evidence="10" key="1">
    <citation type="submission" date="2022-07" db="EMBL/GenBank/DDBJ databases">
        <authorList>
            <person name="Kouya T."/>
            <person name="Ishiyama Y."/>
        </authorList>
    </citation>
    <scope>NUCLEOTIDE SEQUENCE</scope>
    <source>
        <strain evidence="10">WR16-4</strain>
    </source>
</reference>
<feature type="domain" description="Helicase C-terminal" evidence="8">
    <location>
        <begin position="217"/>
        <end position="376"/>
    </location>
</feature>
<dbReference type="GO" id="GO:0016787">
    <property type="term" value="F:hydrolase activity"/>
    <property type="evidence" value="ECO:0007669"/>
    <property type="project" value="UniProtKB-KW"/>
</dbReference>
<keyword evidence="2 5" id="KW-0378">Hydrolase</keyword>
<dbReference type="InterPro" id="IPR001650">
    <property type="entry name" value="Helicase_C-like"/>
</dbReference>
<reference evidence="10" key="2">
    <citation type="journal article" date="2023" name="PLoS ONE">
        <title>Philodulcilactobacillus myokoensis gen. nov., sp. nov., a fructophilic, acidophilic, and agar-phobic lactic acid bacterium isolated from fermented vegetable extracts.</title>
        <authorList>
            <person name="Kouya T."/>
            <person name="Ishiyama Y."/>
            <person name="Ohashi S."/>
            <person name="Kumakubo R."/>
            <person name="Yamazaki T."/>
            <person name="Otaki T."/>
        </authorList>
    </citation>
    <scope>NUCLEOTIDE SEQUENCE</scope>
    <source>
        <strain evidence="10">WR16-4</strain>
    </source>
</reference>
<evidence type="ECO:0000256" key="5">
    <source>
        <dbReference type="HAMAP-Rule" id="MF_01494"/>
    </source>
</evidence>
<dbReference type="InterPro" id="IPR044742">
    <property type="entry name" value="DEAD/DEAH_RhlB"/>
</dbReference>
<dbReference type="InterPro" id="IPR027417">
    <property type="entry name" value="P-loop_NTPase"/>
</dbReference>
<comment type="subcellular location">
    <subcellularLocation>
        <location evidence="5">Cytoplasm</location>
    </subcellularLocation>
</comment>
<dbReference type="EC" id="3.6.4.13" evidence="5"/>
<dbReference type="Gene3D" id="3.40.50.300">
    <property type="entry name" value="P-loop containing nucleotide triphosphate hydrolases"/>
    <property type="match status" value="2"/>
</dbReference>
<dbReference type="SMART" id="SM00490">
    <property type="entry name" value="HELICc"/>
    <property type="match status" value="1"/>
</dbReference>
<evidence type="ECO:0000313" key="10">
    <source>
        <dbReference type="EMBL" id="GLB46681.1"/>
    </source>
</evidence>
<dbReference type="AlphaFoldDB" id="A0A9W6B199"/>
<keyword evidence="5" id="KW-0346">Stress response</keyword>
<dbReference type="InterPro" id="IPR030881">
    <property type="entry name" value="CshB"/>
</dbReference>
<gene>
    <name evidence="10" type="primary">srmB</name>
    <name evidence="5" type="synonym">cshB</name>
    <name evidence="10" type="ORF">WR164_06600</name>
</gene>
<dbReference type="CDD" id="cd18787">
    <property type="entry name" value="SF2_C_DEAD"/>
    <property type="match status" value="1"/>
</dbReference>
<dbReference type="SUPFAM" id="SSF52540">
    <property type="entry name" value="P-loop containing nucleoside triphosphate hydrolases"/>
    <property type="match status" value="1"/>
</dbReference>
<comment type="function">
    <text evidence="5">Probable DEAD-box RNA helicase. May work in conjunction with the cold shock proteins to ensure proper initiation of transcription at low and optimal temperatures.</text>
</comment>
<evidence type="ECO:0000259" key="7">
    <source>
        <dbReference type="PROSITE" id="PS51192"/>
    </source>
</evidence>